<protein>
    <recommendedName>
        <fullName evidence="1">Phosphoribulokinase/uridine kinase domain-containing protein</fullName>
    </recommendedName>
</protein>
<gene>
    <name evidence="2" type="ORF">WJX68_22640</name>
</gene>
<organism evidence="2 3">
    <name type="scientific">Pseudonocardia spirodelae</name>
    <dbReference type="NCBI Taxonomy" id="3133431"/>
    <lineage>
        <taxon>Bacteria</taxon>
        <taxon>Bacillati</taxon>
        <taxon>Actinomycetota</taxon>
        <taxon>Actinomycetes</taxon>
        <taxon>Pseudonocardiales</taxon>
        <taxon>Pseudonocardiaceae</taxon>
        <taxon>Pseudonocardia</taxon>
    </lineage>
</organism>
<evidence type="ECO:0000313" key="2">
    <source>
        <dbReference type="EMBL" id="MEJ8281750.1"/>
    </source>
</evidence>
<feature type="domain" description="Phosphoribulokinase/uridine kinase" evidence="1">
    <location>
        <begin position="31"/>
        <end position="176"/>
    </location>
</feature>
<accession>A0ABU8TEB9</accession>
<dbReference type="Proteomes" id="UP001364211">
    <property type="component" value="Unassembled WGS sequence"/>
</dbReference>
<proteinExistence type="predicted"/>
<name>A0ABU8TEB9_9PSEU</name>
<evidence type="ECO:0000259" key="1">
    <source>
        <dbReference type="Pfam" id="PF00485"/>
    </source>
</evidence>
<dbReference type="Gene3D" id="3.40.50.300">
    <property type="entry name" value="P-loop containing nucleotide triphosphate hydrolases"/>
    <property type="match status" value="1"/>
</dbReference>
<dbReference type="InterPro" id="IPR006083">
    <property type="entry name" value="PRK/URK"/>
</dbReference>
<comment type="caution">
    <text evidence="2">The sequence shown here is derived from an EMBL/GenBank/DDBJ whole genome shotgun (WGS) entry which is preliminary data.</text>
</comment>
<keyword evidence="3" id="KW-1185">Reference proteome</keyword>
<reference evidence="2 3" key="1">
    <citation type="submission" date="2024-03" db="EMBL/GenBank/DDBJ databases">
        <title>Draft genome sequence of Pseudonocardia sp. DW16-2.</title>
        <authorList>
            <person name="Duangmal K."/>
        </authorList>
    </citation>
    <scope>NUCLEOTIDE SEQUENCE [LARGE SCALE GENOMIC DNA]</scope>
    <source>
        <strain evidence="2 3">DW16-2</strain>
    </source>
</reference>
<dbReference type="RefSeq" id="WP_340294433.1">
    <property type="nucleotide sequence ID" value="NZ_JBBJUP010000023.1"/>
</dbReference>
<dbReference type="EMBL" id="JBBJUP010000023">
    <property type="protein sequence ID" value="MEJ8281750.1"/>
    <property type="molecule type" value="Genomic_DNA"/>
</dbReference>
<dbReference type="InterPro" id="IPR027417">
    <property type="entry name" value="P-loop_NTPase"/>
</dbReference>
<evidence type="ECO:0000313" key="3">
    <source>
        <dbReference type="Proteomes" id="UP001364211"/>
    </source>
</evidence>
<sequence length="210" mass="22665">MTGGSGRGTVPAVLLDRLPAVPVAAGRRSFVVGLDGRSGSGKSTLAAAVATRLGGPAVVTVIEGDDFYRGGSARTWDRRSAPESVDRVTDWRAQRSVLTRLRAGGAASWHAFDWDDERWDDDRAPVATTATTARAAPVVVLEGAYACRPELHDLLDLRVLLTAPGDVRRRRLATRDGDDHDPVWEARWAAAETHYLDGVMPPERFDVVLG</sequence>
<dbReference type="PANTHER" id="PTHR10285">
    <property type="entry name" value="URIDINE KINASE"/>
    <property type="match status" value="1"/>
</dbReference>
<dbReference type="Pfam" id="PF00485">
    <property type="entry name" value="PRK"/>
    <property type="match status" value="1"/>
</dbReference>
<dbReference type="SUPFAM" id="SSF52540">
    <property type="entry name" value="P-loop containing nucleoside triphosphate hydrolases"/>
    <property type="match status" value="1"/>
</dbReference>